<comment type="similarity">
    <text evidence="1">Belongs to the UPF0585 family.</text>
</comment>
<proteinExistence type="inferred from homology"/>
<dbReference type="InterPro" id="IPR029063">
    <property type="entry name" value="SAM-dependent_MTases_sf"/>
</dbReference>
<name>A0A9C7PY61_9RHOD</name>
<accession>A0A9C7PY61</accession>
<organism evidence="2 3">
    <name type="scientific">Galdieria partita</name>
    <dbReference type="NCBI Taxonomy" id="83374"/>
    <lineage>
        <taxon>Eukaryota</taxon>
        <taxon>Rhodophyta</taxon>
        <taxon>Bangiophyceae</taxon>
        <taxon>Galdieriales</taxon>
        <taxon>Galdieriaceae</taxon>
        <taxon>Galdieria</taxon>
    </lineage>
</organism>
<evidence type="ECO:0000313" key="2">
    <source>
        <dbReference type="EMBL" id="GJQ12575.1"/>
    </source>
</evidence>
<gene>
    <name evidence="2" type="ORF">GpartN1_g4366.t1</name>
</gene>
<dbReference type="AlphaFoldDB" id="A0A9C7PY61"/>
<evidence type="ECO:0000313" key="3">
    <source>
        <dbReference type="Proteomes" id="UP001061958"/>
    </source>
</evidence>
<dbReference type="Proteomes" id="UP001061958">
    <property type="component" value="Unassembled WGS sequence"/>
</dbReference>
<dbReference type="OrthoDB" id="10258744at2759"/>
<dbReference type="PANTHER" id="PTHR20974:SF0">
    <property type="entry name" value="UPF0585 PROTEIN CG18661"/>
    <property type="match status" value="1"/>
</dbReference>
<dbReference type="InterPro" id="IPR010342">
    <property type="entry name" value="DUF938"/>
</dbReference>
<evidence type="ECO:0000256" key="1">
    <source>
        <dbReference type="ARBA" id="ARBA00008308"/>
    </source>
</evidence>
<dbReference type="CDD" id="cd02440">
    <property type="entry name" value="AdoMet_MTases"/>
    <property type="match status" value="1"/>
</dbReference>
<dbReference type="Pfam" id="PF06080">
    <property type="entry name" value="DUF938"/>
    <property type="match status" value="1"/>
</dbReference>
<keyword evidence="3" id="KW-1185">Reference proteome</keyword>
<dbReference type="SUPFAM" id="SSF53335">
    <property type="entry name" value="S-adenosyl-L-methionine-dependent methyltransferases"/>
    <property type="match status" value="1"/>
</dbReference>
<reference evidence="2" key="1">
    <citation type="journal article" date="2022" name="Proc. Natl. Acad. Sci. U.S.A.">
        <title>Life cycle and functional genomics of the unicellular red alga Galdieria for elucidating algal and plant evolution and industrial use.</title>
        <authorList>
            <person name="Hirooka S."/>
            <person name="Itabashi T."/>
            <person name="Ichinose T.M."/>
            <person name="Onuma R."/>
            <person name="Fujiwara T."/>
            <person name="Yamashita S."/>
            <person name="Jong L.W."/>
            <person name="Tomita R."/>
            <person name="Iwane A.H."/>
            <person name="Miyagishima S.Y."/>
        </authorList>
    </citation>
    <scope>NUCLEOTIDE SEQUENCE</scope>
    <source>
        <strain evidence="2">NBRC 102759</strain>
    </source>
</reference>
<reference evidence="2" key="2">
    <citation type="submission" date="2022-01" db="EMBL/GenBank/DDBJ databases">
        <authorList>
            <person name="Hirooka S."/>
            <person name="Miyagishima S.Y."/>
        </authorList>
    </citation>
    <scope>NUCLEOTIDE SEQUENCE</scope>
    <source>
        <strain evidence="2">NBRC 102759</strain>
    </source>
</reference>
<dbReference type="PANTHER" id="PTHR20974">
    <property type="entry name" value="UPF0585 PROTEIN CG18661"/>
    <property type="match status" value="1"/>
</dbReference>
<dbReference type="EMBL" id="BQMJ01000034">
    <property type="protein sequence ID" value="GJQ12575.1"/>
    <property type="molecule type" value="Genomic_DNA"/>
</dbReference>
<sequence>MEKQEFRYPFGDKETYKQRYTSAAERSKYPIFDMLSKYLPEKGTALEVASGIGQHMTYFAEKLPKWRFVPTDIDKENLEQLQQRVASIPNIDEPIWLDASQEDWGAVEKKAPFDLIIAINCIHVSPRALHLQLFQKSKNLLNPGGFLFIYAACKVDGQYTSESNKNFDEMLRSTHPEFGLRDVKDMQRLAKENQLECVEVSEMPASNTALLFRKQ</sequence>
<protein>
    <submittedName>
        <fullName evidence="2">Uncharacterized protein</fullName>
    </submittedName>
</protein>
<comment type="caution">
    <text evidence="2">The sequence shown here is derived from an EMBL/GenBank/DDBJ whole genome shotgun (WGS) entry which is preliminary data.</text>
</comment>
<dbReference type="Gene3D" id="3.40.50.150">
    <property type="entry name" value="Vaccinia Virus protein VP39"/>
    <property type="match status" value="1"/>
</dbReference>